<evidence type="ECO:0000313" key="4">
    <source>
        <dbReference type="Proteomes" id="UP000216446"/>
    </source>
</evidence>
<dbReference type="Proteomes" id="UP000216446">
    <property type="component" value="Unassembled WGS sequence"/>
</dbReference>
<evidence type="ECO:0000256" key="1">
    <source>
        <dbReference type="SAM" id="MobiDB-lite"/>
    </source>
</evidence>
<accession>A0A259TUV4</accession>
<evidence type="ECO:0000256" key="2">
    <source>
        <dbReference type="SAM" id="SignalP"/>
    </source>
</evidence>
<reference evidence="3 4" key="1">
    <citation type="submission" date="2016-11" db="EMBL/GenBank/DDBJ databases">
        <title>Study of marine rhodopsin-containing bacteria.</title>
        <authorList>
            <person name="Yoshizawa S."/>
            <person name="Kumagai Y."/>
            <person name="Kogure K."/>
        </authorList>
    </citation>
    <scope>NUCLEOTIDE SEQUENCE [LARGE SCALE GENOMIC DNA]</scope>
    <source>
        <strain evidence="3 4">SG-29</strain>
    </source>
</reference>
<dbReference type="InParanoid" id="A0A259TUV4"/>
<sequence>MRSGQRRRARLWRQRHAVALVLALLAAGASAQTPERPAPPTTAPDSAAAPEAQRPVTEIAPEARDSSLVAPARPLAGRPATPVPAVTFALDAADLFREAGFAYDLGTPGRTAGLALDGIAPARLTLSLDGRPLADLATGAPRLDVLPWEAADRLALADARGGSVVSVLAGLRPFRLGVPVTELRYLPGESGLQVVSGTHAQMRRSLFGLGGPRARMTTTAHFAGRQANGPVLGARLRHAHAIARLAIAAPRWGAELAEHYTERTEGARRGVAIDANLYDPLRASVLDPSAERRLLRNEVALSARVPLAGSRPLAVWTSWTRQTARYTPGSGADTLSVSGNRYAAGATQWIGVLGSTLNAWTALEDDPWGRFDPLGDGNARLQAHAALMDTLSLGGVRLALQTGVQWVSGESSGFDPAVALRAERGGFHAAFSYAAAVPGRIEQTGFAPALSGEAFAIGPGVGVGAAPDGRERTMHAEFGARGSLGAFSFRTRALGQIVTDAARLVVLEDVSTAAADEAAFGYDRAAGALTHLGTRGQLGWREEASGGLYGTLSLALSTWGGDNPLARRVGEATPSVYGTGRLGYRATRVGTGTAALDLGIVARGWSAFRGVRVHPATGLLALANEDAARLPARPVLDLDASVTFSRRATVMIRLDNVLAGVLYDGAALVQGEPLATSQLRFGVFWALTE</sequence>
<organism evidence="3 4">
    <name type="scientific">Rubricoccus marinus</name>
    <dbReference type="NCBI Taxonomy" id="716817"/>
    <lineage>
        <taxon>Bacteria</taxon>
        <taxon>Pseudomonadati</taxon>
        <taxon>Rhodothermota</taxon>
        <taxon>Rhodothermia</taxon>
        <taxon>Rhodothermales</taxon>
        <taxon>Rubricoccaceae</taxon>
        <taxon>Rubricoccus</taxon>
    </lineage>
</organism>
<feature type="chain" id="PRO_5012039820" description="TonB-dependent receptor-like beta-barrel domain-containing protein" evidence="2">
    <location>
        <begin position="32"/>
        <end position="689"/>
    </location>
</feature>
<keyword evidence="2" id="KW-0732">Signal</keyword>
<dbReference type="SUPFAM" id="SSF56935">
    <property type="entry name" value="Porins"/>
    <property type="match status" value="1"/>
</dbReference>
<dbReference type="EMBL" id="MQWB01000001">
    <property type="protein sequence ID" value="OZC01523.1"/>
    <property type="molecule type" value="Genomic_DNA"/>
</dbReference>
<evidence type="ECO:0000313" key="3">
    <source>
        <dbReference type="EMBL" id="OZC01523.1"/>
    </source>
</evidence>
<evidence type="ECO:0008006" key="5">
    <source>
        <dbReference type="Google" id="ProtNLM"/>
    </source>
</evidence>
<dbReference type="OrthoDB" id="1492096at2"/>
<name>A0A259TUV4_9BACT</name>
<proteinExistence type="predicted"/>
<feature type="signal peptide" evidence="2">
    <location>
        <begin position="1"/>
        <end position="31"/>
    </location>
</feature>
<gene>
    <name evidence="3" type="ORF">BSZ36_00090</name>
</gene>
<dbReference type="AlphaFoldDB" id="A0A259TUV4"/>
<protein>
    <recommendedName>
        <fullName evidence="5">TonB-dependent receptor-like beta-barrel domain-containing protein</fullName>
    </recommendedName>
</protein>
<comment type="caution">
    <text evidence="3">The sequence shown here is derived from an EMBL/GenBank/DDBJ whole genome shotgun (WGS) entry which is preliminary data.</text>
</comment>
<feature type="region of interest" description="Disordered" evidence="1">
    <location>
        <begin position="30"/>
        <end position="54"/>
    </location>
</feature>
<keyword evidence="4" id="KW-1185">Reference proteome</keyword>
<dbReference type="RefSeq" id="WP_094545137.1">
    <property type="nucleotide sequence ID" value="NZ_MQWB01000001.1"/>
</dbReference>